<keyword evidence="1" id="KW-0472">Membrane</keyword>
<name>A0AAV8UX99_9RHOD</name>
<sequence length="273" mass="31181">MAHKPLRIILTPVVRSIPSTLDATPQAFWAMHACGSRPRFTKDEQSFISRQFNKLTDLVNREWDKSSTAPARSMRGLVYKYGQRVLSRIPNEEYLFRDLNALEIKAPTLLYPSSLVEGEVKQFVQTLAIERRSLHQRMIHGSVAALPFTMLFSIVPILPNIPFAYNCMRLYHHITALSGARKLVDLLDTDRLNYAKSIEIQEVLDSMNHVKVDGFSFMDRETRDELGKVLDAPDLSKTLQRAVRQLEVRFGVHRKSRSRSGDEVAGEGTDLKR</sequence>
<gene>
    <name evidence="2" type="ORF">NDN08_003468</name>
</gene>
<dbReference type="AlphaFoldDB" id="A0AAV8UX99"/>
<keyword evidence="1" id="KW-0812">Transmembrane</keyword>
<feature type="transmembrane region" description="Helical" evidence="1">
    <location>
        <begin position="138"/>
        <end position="158"/>
    </location>
</feature>
<accession>A0AAV8UX99</accession>
<keyword evidence="3" id="KW-1185">Reference proteome</keyword>
<organism evidence="2 3">
    <name type="scientific">Rhodosorus marinus</name>
    <dbReference type="NCBI Taxonomy" id="101924"/>
    <lineage>
        <taxon>Eukaryota</taxon>
        <taxon>Rhodophyta</taxon>
        <taxon>Stylonematophyceae</taxon>
        <taxon>Stylonematales</taxon>
        <taxon>Stylonemataceae</taxon>
        <taxon>Rhodosorus</taxon>
    </lineage>
</organism>
<evidence type="ECO:0008006" key="4">
    <source>
        <dbReference type="Google" id="ProtNLM"/>
    </source>
</evidence>
<dbReference type="EMBL" id="JAMWBK010000003">
    <property type="protein sequence ID" value="KAJ8906985.1"/>
    <property type="molecule type" value="Genomic_DNA"/>
</dbReference>
<dbReference type="GO" id="GO:0006813">
    <property type="term" value="P:potassium ion transport"/>
    <property type="evidence" value="ECO:0007669"/>
    <property type="project" value="TreeGrafter"/>
</dbReference>
<dbReference type="GO" id="GO:0005743">
    <property type="term" value="C:mitochondrial inner membrane"/>
    <property type="evidence" value="ECO:0007669"/>
    <property type="project" value="TreeGrafter"/>
</dbReference>
<evidence type="ECO:0000313" key="3">
    <source>
        <dbReference type="Proteomes" id="UP001157974"/>
    </source>
</evidence>
<keyword evidence="1" id="KW-1133">Transmembrane helix</keyword>
<reference evidence="2 3" key="1">
    <citation type="journal article" date="2023" name="Nat. Commun.">
        <title>Origin of minicircular mitochondrial genomes in red algae.</title>
        <authorList>
            <person name="Lee Y."/>
            <person name="Cho C.H."/>
            <person name="Lee Y.M."/>
            <person name="Park S.I."/>
            <person name="Yang J.H."/>
            <person name="West J.A."/>
            <person name="Bhattacharya D."/>
            <person name="Yoon H.S."/>
        </authorList>
    </citation>
    <scope>NUCLEOTIDE SEQUENCE [LARGE SCALE GENOMIC DNA]</scope>
    <source>
        <strain evidence="2 3">CCMP1338</strain>
        <tissue evidence="2">Whole cell</tissue>
    </source>
</reference>
<dbReference type="InterPro" id="IPR018786">
    <property type="entry name" value="Mit_KHE1"/>
</dbReference>
<dbReference type="GO" id="GO:1902600">
    <property type="term" value="P:proton transmembrane transport"/>
    <property type="evidence" value="ECO:0007669"/>
    <property type="project" value="TreeGrafter"/>
</dbReference>
<dbReference type="PANTHER" id="PTHR28062">
    <property type="entry name" value="K+-H+ EXCHANGE-LIKE PROTEIN"/>
    <property type="match status" value="1"/>
</dbReference>
<proteinExistence type="predicted"/>
<evidence type="ECO:0000256" key="1">
    <source>
        <dbReference type="SAM" id="Phobius"/>
    </source>
</evidence>
<dbReference type="Proteomes" id="UP001157974">
    <property type="component" value="Unassembled WGS sequence"/>
</dbReference>
<dbReference type="Pfam" id="PF10173">
    <property type="entry name" value="Mit_KHE1"/>
    <property type="match status" value="1"/>
</dbReference>
<protein>
    <recommendedName>
        <fullName evidence="4">Letm1 RBD domain-containing protein</fullName>
    </recommendedName>
</protein>
<dbReference type="PANTHER" id="PTHR28062:SF1">
    <property type="entry name" value="TRANSMEMBRANE PROTEIN"/>
    <property type="match status" value="1"/>
</dbReference>
<comment type="caution">
    <text evidence="2">The sequence shown here is derived from an EMBL/GenBank/DDBJ whole genome shotgun (WGS) entry which is preliminary data.</text>
</comment>
<evidence type="ECO:0000313" key="2">
    <source>
        <dbReference type="EMBL" id="KAJ8906985.1"/>
    </source>
</evidence>